<dbReference type="Proteomes" id="UP000575469">
    <property type="component" value="Unassembled WGS sequence"/>
</dbReference>
<accession>A0A192A2W6</accession>
<name>A0A192A2W6_9RALS</name>
<dbReference type="EMBL" id="CP016023">
    <property type="protein sequence ID" value="ANJ74606.1"/>
    <property type="molecule type" value="Genomic_DNA"/>
</dbReference>
<feature type="chain" id="PRO_5044553973" evidence="1">
    <location>
        <begin position="25"/>
        <end position="187"/>
    </location>
</feature>
<evidence type="ECO:0000256" key="1">
    <source>
        <dbReference type="SAM" id="SignalP"/>
    </source>
</evidence>
<evidence type="ECO:0000313" key="4">
    <source>
        <dbReference type="Proteomes" id="UP000078572"/>
    </source>
</evidence>
<dbReference type="NCBIfam" id="TIGR00481">
    <property type="entry name" value="YbhB/YbcL family Raf kinase inhibitor-like protein"/>
    <property type="match status" value="1"/>
</dbReference>
<dbReference type="PROSITE" id="PS51257">
    <property type="entry name" value="PROKAR_LIPOPROTEIN"/>
    <property type="match status" value="1"/>
</dbReference>
<evidence type="ECO:0000313" key="5">
    <source>
        <dbReference type="Proteomes" id="UP000575469"/>
    </source>
</evidence>
<organism evidence="2 4">
    <name type="scientific">Ralstonia insidiosa</name>
    <dbReference type="NCBI Taxonomy" id="190721"/>
    <lineage>
        <taxon>Bacteria</taxon>
        <taxon>Pseudomonadati</taxon>
        <taxon>Pseudomonadota</taxon>
        <taxon>Betaproteobacteria</taxon>
        <taxon>Burkholderiales</taxon>
        <taxon>Burkholderiaceae</taxon>
        <taxon>Ralstonia</taxon>
    </lineage>
</organism>
<sequence>MLRAPLSAGLFLFACLSAVPAAHAETGVFTLQSSAFADNGVIDRKYAGKNPANQNCTGENISPALSWSNLPAGTKSLALIVSDPQGQLGQGANHWLTYGIPATQTELREGAATSDALRMGQNTFGDPAYLGPCPPKGSGMHHYIFLLIATDLAPDALPSGLTRTELDAALKGHTKGAAAWIGRFGNF</sequence>
<keyword evidence="4" id="KW-1185">Reference proteome</keyword>
<dbReference type="Proteomes" id="UP000078572">
    <property type="component" value="Chromosome 2"/>
</dbReference>
<evidence type="ECO:0000313" key="3">
    <source>
        <dbReference type="EMBL" id="NMV36510.1"/>
    </source>
</evidence>
<dbReference type="InterPro" id="IPR005247">
    <property type="entry name" value="YbhB_YbcL/LppC-like"/>
</dbReference>
<dbReference type="EMBL" id="JABBZM010000001">
    <property type="protein sequence ID" value="NMV36510.1"/>
    <property type="molecule type" value="Genomic_DNA"/>
</dbReference>
<keyword evidence="1" id="KW-0732">Signal</keyword>
<dbReference type="STRING" id="190721.ACS15_3935"/>
<protein>
    <submittedName>
        <fullName evidence="2">Phosphatidylethanolamine-binding protein</fullName>
    </submittedName>
    <submittedName>
        <fullName evidence="3">YbhB/YbcL family Raf kinase inhibitor-like protein</fullName>
    </submittedName>
</protein>
<dbReference type="InterPro" id="IPR008914">
    <property type="entry name" value="PEBP"/>
</dbReference>
<dbReference type="SUPFAM" id="SSF49777">
    <property type="entry name" value="PEBP-like"/>
    <property type="match status" value="1"/>
</dbReference>
<dbReference type="PANTHER" id="PTHR30289">
    <property type="entry name" value="UNCHARACTERIZED PROTEIN YBCL-RELATED"/>
    <property type="match status" value="1"/>
</dbReference>
<dbReference type="CDD" id="cd00865">
    <property type="entry name" value="PEBP_bact_arch"/>
    <property type="match status" value="1"/>
</dbReference>
<reference evidence="2" key="1">
    <citation type="submission" date="2016-06" db="EMBL/GenBank/DDBJ databases">
        <authorList>
            <person name="Kjaerup R.B."/>
            <person name="Dalgaard T.S."/>
            <person name="Juul-Madsen H.R."/>
        </authorList>
    </citation>
    <scope>NUCLEOTIDE SEQUENCE [LARGE SCALE GENOMIC DNA]</scope>
    <source>
        <strain evidence="2">ATCC 49129</strain>
    </source>
</reference>
<dbReference type="AlphaFoldDB" id="A0A192A2W6"/>
<feature type="signal peptide" evidence="1">
    <location>
        <begin position="1"/>
        <end position="24"/>
    </location>
</feature>
<gene>
    <name evidence="2" type="ORF">A9Y76_18615</name>
    <name evidence="3" type="ORF">HGR00_01135</name>
</gene>
<dbReference type="Gene3D" id="3.90.280.10">
    <property type="entry name" value="PEBP-like"/>
    <property type="match status" value="1"/>
</dbReference>
<reference evidence="3 5" key="3">
    <citation type="submission" date="2020-04" db="EMBL/GenBank/DDBJ databases">
        <title>Ralstonia insidiosa genome sequencing and assembly.</title>
        <authorList>
            <person name="Martins R.C.R."/>
            <person name="Perdigao-Neto L.V."/>
            <person name="Levin A.S.S."/>
            <person name="Costa S.F."/>
        </authorList>
    </citation>
    <scope>NUCLEOTIDE SEQUENCE [LARGE SCALE GENOMIC DNA]</scope>
    <source>
        <strain evidence="3 5">5047</strain>
    </source>
</reference>
<dbReference type="InterPro" id="IPR036610">
    <property type="entry name" value="PEBP-like_sf"/>
</dbReference>
<proteinExistence type="predicted"/>
<dbReference type="OrthoDB" id="9797506at2"/>
<dbReference type="Pfam" id="PF01161">
    <property type="entry name" value="PBP"/>
    <property type="match status" value="1"/>
</dbReference>
<reference evidence="4" key="2">
    <citation type="submission" date="2016-06" db="EMBL/GenBank/DDBJ databases">
        <authorList>
            <person name="Xu Y."/>
            <person name="Nagy A."/>
            <person name="Yan X."/>
            <person name="Kim S.W."/>
            <person name="Haley B."/>
            <person name="Liu N.T."/>
            <person name="Nou X."/>
        </authorList>
    </citation>
    <scope>NUCLEOTIDE SEQUENCE [LARGE SCALE GENOMIC DNA]</scope>
    <source>
        <strain evidence="4">ATCC 49129</strain>
    </source>
</reference>
<dbReference type="PANTHER" id="PTHR30289:SF1">
    <property type="entry name" value="PEBP (PHOSPHATIDYLETHANOLAMINE-BINDING PROTEIN) FAMILY PROTEIN"/>
    <property type="match status" value="1"/>
</dbReference>
<evidence type="ECO:0000313" key="2">
    <source>
        <dbReference type="EMBL" id="ANJ74606.1"/>
    </source>
</evidence>